<dbReference type="AlphaFoldDB" id="A0A1W6N075"/>
<dbReference type="CDD" id="cd00761">
    <property type="entry name" value="Glyco_tranf_GTA_type"/>
    <property type="match status" value="1"/>
</dbReference>
<evidence type="ECO:0000313" key="2">
    <source>
        <dbReference type="EMBL" id="ARN83230.1"/>
    </source>
</evidence>
<dbReference type="InterPro" id="IPR029044">
    <property type="entry name" value="Nucleotide-diphossugar_trans"/>
</dbReference>
<dbReference type="PANTHER" id="PTHR43685:SF2">
    <property type="entry name" value="GLYCOSYLTRANSFERASE 2-LIKE DOMAIN-CONTAINING PROTEIN"/>
    <property type="match status" value="1"/>
</dbReference>
<accession>A0A1W6N075</accession>
<dbReference type="EMBL" id="CP019948">
    <property type="protein sequence ID" value="ARN83230.1"/>
    <property type="molecule type" value="Genomic_DNA"/>
</dbReference>
<dbReference type="Gene3D" id="3.90.550.10">
    <property type="entry name" value="Spore Coat Polysaccharide Biosynthesis Protein SpsA, Chain A"/>
    <property type="match status" value="1"/>
</dbReference>
<dbReference type="PANTHER" id="PTHR43685">
    <property type="entry name" value="GLYCOSYLTRANSFERASE"/>
    <property type="match status" value="1"/>
</dbReference>
<reference evidence="2 3" key="1">
    <citation type="submission" date="2017-02" db="EMBL/GenBank/DDBJ databases">
        <authorList>
            <person name="Peterson S.W."/>
        </authorList>
    </citation>
    <scope>NUCLEOTIDE SEQUENCE [LARGE SCALE GENOMIC DNA]</scope>
    <source>
        <strain evidence="2 3">S285</strain>
    </source>
</reference>
<evidence type="ECO:0000313" key="3">
    <source>
        <dbReference type="Proteomes" id="UP000193978"/>
    </source>
</evidence>
<evidence type="ECO:0000259" key="1">
    <source>
        <dbReference type="Pfam" id="PF00535"/>
    </source>
</evidence>
<proteinExistence type="predicted"/>
<feature type="domain" description="Glycosyltransferase 2-like" evidence="1">
    <location>
        <begin position="4"/>
        <end position="185"/>
    </location>
</feature>
<sequence>MKISIYLPNFNHAAFLPQALEGILSQTYQNWELFIIDDGSTDDSWSIIERYRDRDPRISAEKAPRNRGVIATLRRGLELSTGELLYPAAADDYLTNPRFFELGVAALQRFPQAAIVYGLATIIDASESRPIGPMGSYISSPGGRGAAKYDDAGTSVQFIPPQEALETFVSHHMFIPGCSVILRRALMAELGDYDETLGPQSDYFLNHGLAALHGAVFVDAPVAVARVSATTYSGSASDDDCFRRHALVEKRLRALPLPYEKNERLFAQFRTSTIASRLAEAYQRRLFEALRGSCEAIPPDALQMFPPEPAAFVTSLKKDCGRLEAALNDQIERARSIFDEVAGPLQPLPPVPPSGPRPWLKPAAEFFLTLGKTSGKTFTRFGNWLWQV</sequence>
<dbReference type="STRING" id="655015.B1812_21500"/>
<name>A0A1W6N075_9HYPH</name>
<protein>
    <recommendedName>
        <fullName evidence="1">Glycosyltransferase 2-like domain-containing protein</fullName>
    </recommendedName>
</protein>
<dbReference type="InterPro" id="IPR050834">
    <property type="entry name" value="Glycosyltransf_2"/>
</dbReference>
<dbReference type="Proteomes" id="UP000193978">
    <property type="component" value="Chromosome"/>
</dbReference>
<dbReference type="Pfam" id="PF00535">
    <property type="entry name" value="Glycos_transf_2"/>
    <property type="match status" value="1"/>
</dbReference>
<dbReference type="KEGG" id="mbry:B1812_21500"/>
<dbReference type="InterPro" id="IPR001173">
    <property type="entry name" value="Glyco_trans_2-like"/>
</dbReference>
<organism evidence="2 3">
    <name type="scientific">Methylocystis bryophila</name>
    <dbReference type="NCBI Taxonomy" id="655015"/>
    <lineage>
        <taxon>Bacteria</taxon>
        <taxon>Pseudomonadati</taxon>
        <taxon>Pseudomonadota</taxon>
        <taxon>Alphaproteobacteria</taxon>
        <taxon>Hyphomicrobiales</taxon>
        <taxon>Methylocystaceae</taxon>
        <taxon>Methylocystis</taxon>
    </lineage>
</organism>
<dbReference type="OrthoDB" id="9771846at2"/>
<keyword evidence="3" id="KW-1185">Reference proteome</keyword>
<dbReference type="RefSeq" id="WP_085773387.1">
    <property type="nucleotide sequence ID" value="NZ_AP027149.1"/>
</dbReference>
<gene>
    <name evidence="2" type="ORF">B1812_21500</name>
</gene>
<dbReference type="SUPFAM" id="SSF53448">
    <property type="entry name" value="Nucleotide-diphospho-sugar transferases"/>
    <property type="match status" value="1"/>
</dbReference>